<gene>
    <name evidence="2" type="ORF">TIFTF001_005862</name>
</gene>
<sequence>MNGGSSGALGSKMKVPAKSSSFSGLALTARRRPEATSPLSSDEVVELLRIGFLPPPRPKPDSKDEQQQGKVKFFSGDNHHELPRSFRFGLFAADDWEAADGLSRLSLELVTSLAL</sequence>
<reference evidence="2" key="1">
    <citation type="submission" date="2023-07" db="EMBL/GenBank/DDBJ databases">
        <title>draft genome sequence of fig (Ficus carica).</title>
        <authorList>
            <person name="Takahashi T."/>
            <person name="Nishimura K."/>
        </authorList>
    </citation>
    <scope>NUCLEOTIDE SEQUENCE</scope>
</reference>
<feature type="region of interest" description="Disordered" evidence="1">
    <location>
        <begin position="1"/>
        <end position="21"/>
    </location>
</feature>
<accession>A0AA88CY23</accession>
<dbReference type="Proteomes" id="UP001187192">
    <property type="component" value="Unassembled WGS sequence"/>
</dbReference>
<name>A0AA88CY23_FICCA</name>
<evidence type="ECO:0000256" key="1">
    <source>
        <dbReference type="SAM" id="MobiDB-lite"/>
    </source>
</evidence>
<feature type="compositionally biased region" description="Basic and acidic residues" evidence="1">
    <location>
        <begin position="58"/>
        <end position="67"/>
    </location>
</feature>
<protein>
    <submittedName>
        <fullName evidence="2">Uncharacterized protein</fullName>
    </submittedName>
</protein>
<keyword evidence="3" id="KW-1185">Reference proteome</keyword>
<evidence type="ECO:0000313" key="2">
    <source>
        <dbReference type="EMBL" id="GMN36235.1"/>
    </source>
</evidence>
<dbReference type="EMBL" id="BTGU01000006">
    <property type="protein sequence ID" value="GMN36235.1"/>
    <property type="molecule type" value="Genomic_DNA"/>
</dbReference>
<organism evidence="2 3">
    <name type="scientific">Ficus carica</name>
    <name type="common">Common fig</name>
    <dbReference type="NCBI Taxonomy" id="3494"/>
    <lineage>
        <taxon>Eukaryota</taxon>
        <taxon>Viridiplantae</taxon>
        <taxon>Streptophyta</taxon>
        <taxon>Embryophyta</taxon>
        <taxon>Tracheophyta</taxon>
        <taxon>Spermatophyta</taxon>
        <taxon>Magnoliopsida</taxon>
        <taxon>eudicotyledons</taxon>
        <taxon>Gunneridae</taxon>
        <taxon>Pentapetalae</taxon>
        <taxon>rosids</taxon>
        <taxon>fabids</taxon>
        <taxon>Rosales</taxon>
        <taxon>Moraceae</taxon>
        <taxon>Ficeae</taxon>
        <taxon>Ficus</taxon>
    </lineage>
</organism>
<evidence type="ECO:0000313" key="3">
    <source>
        <dbReference type="Proteomes" id="UP001187192"/>
    </source>
</evidence>
<comment type="caution">
    <text evidence="2">The sequence shown here is derived from an EMBL/GenBank/DDBJ whole genome shotgun (WGS) entry which is preliminary data.</text>
</comment>
<proteinExistence type="predicted"/>
<dbReference type="AlphaFoldDB" id="A0AA88CY23"/>
<feature type="region of interest" description="Disordered" evidence="1">
    <location>
        <begin position="51"/>
        <end position="79"/>
    </location>
</feature>